<dbReference type="Proteomes" id="UP001283361">
    <property type="component" value="Unassembled WGS sequence"/>
</dbReference>
<name>A0AAE0Y7Z6_9GAST</name>
<dbReference type="AlphaFoldDB" id="A0AAE0Y7Z6"/>
<organism evidence="1 2">
    <name type="scientific">Elysia crispata</name>
    <name type="common">lettuce slug</name>
    <dbReference type="NCBI Taxonomy" id="231223"/>
    <lineage>
        <taxon>Eukaryota</taxon>
        <taxon>Metazoa</taxon>
        <taxon>Spiralia</taxon>
        <taxon>Lophotrochozoa</taxon>
        <taxon>Mollusca</taxon>
        <taxon>Gastropoda</taxon>
        <taxon>Heterobranchia</taxon>
        <taxon>Euthyneura</taxon>
        <taxon>Panpulmonata</taxon>
        <taxon>Sacoglossa</taxon>
        <taxon>Placobranchoidea</taxon>
        <taxon>Plakobranchidae</taxon>
        <taxon>Elysia</taxon>
    </lineage>
</organism>
<protein>
    <submittedName>
        <fullName evidence="1">Uncharacterized protein</fullName>
    </submittedName>
</protein>
<gene>
    <name evidence="1" type="ORF">RRG08_051528</name>
</gene>
<reference evidence="1" key="1">
    <citation type="journal article" date="2023" name="G3 (Bethesda)">
        <title>A reference genome for the long-term kleptoplast-retaining sea slug Elysia crispata morphotype clarki.</title>
        <authorList>
            <person name="Eastman K.E."/>
            <person name="Pendleton A.L."/>
            <person name="Shaikh M.A."/>
            <person name="Suttiyut T."/>
            <person name="Ogas R."/>
            <person name="Tomko P."/>
            <person name="Gavelis G."/>
            <person name="Widhalm J.R."/>
            <person name="Wisecaver J.H."/>
        </authorList>
    </citation>
    <scope>NUCLEOTIDE SEQUENCE</scope>
    <source>
        <strain evidence="1">ECLA1</strain>
    </source>
</reference>
<comment type="caution">
    <text evidence="1">The sequence shown here is derived from an EMBL/GenBank/DDBJ whole genome shotgun (WGS) entry which is preliminary data.</text>
</comment>
<sequence>MEICRVTHPTAWASSSKMTEFEGASACAVAQLLPCDHNFPAFLDSVNTLGEHGLRKTKDKVIRFGTEMTKS</sequence>
<proteinExistence type="predicted"/>
<evidence type="ECO:0000313" key="1">
    <source>
        <dbReference type="EMBL" id="KAK3736535.1"/>
    </source>
</evidence>
<evidence type="ECO:0000313" key="2">
    <source>
        <dbReference type="Proteomes" id="UP001283361"/>
    </source>
</evidence>
<dbReference type="EMBL" id="JAWDGP010006702">
    <property type="protein sequence ID" value="KAK3736535.1"/>
    <property type="molecule type" value="Genomic_DNA"/>
</dbReference>
<accession>A0AAE0Y7Z6</accession>
<keyword evidence="2" id="KW-1185">Reference proteome</keyword>